<reference evidence="1 2" key="2">
    <citation type="submission" date="2020-03" db="EMBL/GenBank/DDBJ databases">
        <authorList>
            <person name="Ichikawa N."/>
            <person name="Kimura A."/>
            <person name="Kitahashi Y."/>
            <person name="Uohara A."/>
        </authorList>
    </citation>
    <scope>NUCLEOTIDE SEQUENCE [LARGE SCALE GENOMIC DNA]</scope>
    <source>
        <strain evidence="1 2">NBRC 105367</strain>
    </source>
</reference>
<sequence>MSTPPPVTRASLRHASPILAPVPMPDPPARPFTDQEWERVQLGFRARDMDEKWDVFVEDRTAYLHRSWTGNGIFAASFAPRPTGGWRIESATVESDPRRYRRGCDEYDRVMLELVLTAVVLGQPATGLRADLVRLTTADSGRAAAPAGLIEHSALGTLRHNP</sequence>
<evidence type="ECO:0000313" key="1">
    <source>
        <dbReference type="EMBL" id="BCB91578.1"/>
    </source>
</evidence>
<dbReference type="AlphaFoldDB" id="A0A6F8Z063"/>
<evidence type="ECO:0000313" key="2">
    <source>
        <dbReference type="Proteomes" id="UP000503011"/>
    </source>
</evidence>
<dbReference type="EMBL" id="AP022871">
    <property type="protein sequence ID" value="BCB91578.1"/>
    <property type="molecule type" value="Genomic_DNA"/>
</dbReference>
<dbReference type="Proteomes" id="UP000503011">
    <property type="component" value="Chromosome"/>
</dbReference>
<protein>
    <submittedName>
        <fullName evidence="1">Uncharacterized protein</fullName>
    </submittedName>
</protein>
<name>A0A6F8Z063_9ACTN</name>
<gene>
    <name evidence="1" type="ORF">Psuf_088910</name>
</gene>
<accession>A0A6F8Z063</accession>
<dbReference type="RefSeq" id="WP_197946247.1">
    <property type="nucleotide sequence ID" value="NZ_AP022871.1"/>
</dbReference>
<proteinExistence type="predicted"/>
<organism evidence="1 2">
    <name type="scientific">Phytohabitans suffuscus</name>
    <dbReference type="NCBI Taxonomy" id="624315"/>
    <lineage>
        <taxon>Bacteria</taxon>
        <taxon>Bacillati</taxon>
        <taxon>Actinomycetota</taxon>
        <taxon>Actinomycetes</taxon>
        <taxon>Micromonosporales</taxon>
        <taxon>Micromonosporaceae</taxon>
    </lineage>
</organism>
<reference evidence="1 2" key="1">
    <citation type="submission" date="2020-03" db="EMBL/GenBank/DDBJ databases">
        <title>Whole genome shotgun sequence of Phytohabitans suffuscus NBRC 105367.</title>
        <authorList>
            <person name="Komaki H."/>
            <person name="Tamura T."/>
        </authorList>
    </citation>
    <scope>NUCLEOTIDE SEQUENCE [LARGE SCALE GENOMIC DNA]</scope>
    <source>
        <strain evidence="1 2">NBRC 105367</strain>
    </source>
</reference>
<keyword evidence="2" id="KW-1185">Reference proteome</keyword>
<dbReference type="KEGG" id="psuu:Psuf_088910"/>